<evidence type="ECO:0000313" key="11">
    <source>
        <dbReference type="Proteomes" id="UP001419910"/>
    </source>
</evidence>
<feature type="domain" description="MmeI-like helicase spacer" evidence="6">
    <location>
        <begin position="179"/>
        <end position="262"/>
    </location>
</feature>
<dbReference type="InterPro" id="IPR046816">
    <property type="entry name" value="MmeI_Mtase"/>
</dbReference>
<dbReference type="Pfam" id="PF20466">
    <property type="entry name" value="MmeI_TRD"/>
    <property type="match status" value="1"/>
</dbReference>
<dbReference type="Gene3D" id="3.40.50.150">
    <property type="entry name" value="Vaccinia Virus protein VP39"/>
    <property type="match status" value="1"/>
</dbReference>
<comment type="caution">
    <text evidence="10">The sequence shown here is derived from an EMBL/GenBank/DDBJ whole genome shotgun (WGS) entry which is preliminary data.</text>
</comment>
<name>A0ABU9Y6L0_9SPHN</name>
<accession>A0ABU9Y6L0</accession>
<evidence type="ECO:0000259" key="6">
    <source>
        <dbReference type="Pfam" id="PF20465"/>
    </source>
</evidence>
<dbReference type="Pfam" id="PF20467">
    <property type="entry name" value="MmeI_C"/>
    <property type="match status" value="1"/>
</dbReference>
<dbReference type="EMBL" id="JBDIME010000017">
    <property type="protein sequence ID" value="MEN2791448.1"/>
    <property type="molecule type" value="Genomic_DNA"/>
</dbReference>
<evidence type="ECO:0000256" key="3">
    <source>
        <dbReference type="ARBA" id="ARBA00022679"/>
    </source>
</evidence>
<dbReference type="Proteomes" id="UP001419910">
    <property type="component" value="Unassembled WGS sequence"/>
</dbReference>
<feature type="domain" description="MmeI-like DNA-methyltransferase" evidence="9">
    <location>
        <begin position="338"/>
        <end position="601"/>
    </location>
</feature>
<dbReference type="SUPFAM" id="SSF53335">
    <property type="entry name" value="S-adenosyl-L-methionine-dependent methyltransferases"/>
    <property type="match status" value="1"/>
</dbReference>
<keyword evidence="2 10" id="KW-0489">Methyltransferase</keyword>
<evidence type="ECO:0000259" key="5">
    <source>
        <dbReference type="Pfam" id="PF20464"/>
    </source>
</evidence>
<gene>
    <name evidence="10" type="ORF">ABC974_17560</name>
</gene>
<dbReference type="GO" id="GO:0008168">
    <property type="term" value="F:methyltransferase activity"/>
    <property type="evidence" value="ECO:0007669"/>
    <property type="project" value="UniProtKB-KW"/>
</dbReference>
<reference evidence="10 11" key="1">
    <citation type="submission" date="2024-05" db="EMBL/GenBank/DDBJ databases">
        <authorList>
            <person name="Liu Q."/>
            <person name="Xin Y.-H."/>
        </authorList>
    </citation>
    <scope>NUCLEOTIDE SEQUENCE [LARGE SCALE GENOMIC DNA]</scope>
    <source>
        <strain evidence="10 11">CGMCC 1.10181</strain>
    </source>
</reference>
<feature type="domain" description="MmeI-like target recognition" evidence="7">
    <location>
        <begin position="619"/>
        <end position="822"/>
    </location>
</feature>
<evidence type="ECO:0000256" key="4">
    <source>
        <dbReference type="ARBA" id="ARBA00047942"/>
    </source>
</evidence>
<dbReference type="InterPro" id="IPR050953">
    <property type="entry name" value="N4_N6_ade-DNA_methylase"/>
</dbReference>
<feature type="domain" description="MmeI-like C-terminal" evidence="8">
    <location>
        <begin position="825"/>
        <end position="905"/>
    </location>
</feature>
<dbReference type="RefSeq" id="WP_343890394.1">
    <property type="nucleotide sequence ID" value="NZ_BAAAEH010000032.1"/>
</dbReference>
<keyword evidence="3" id="KW-0808">Transferase</keyword>
<dbReference type="EC" id="2.1.1.72" evidence="1"/>
<evidence type="ECO:0000259" key="8">
    <source>
        <dbReference type="Pfam" id="PF20467"/>
    </source>
</evidence>
<evidence type="ECO:0000256" key="1">
    <source>
        <dbReference type="ARBA" id="ARBA00011900"/>
    </source>
</evidence>
<proteinExistence type="predicted"/>
<dbReference type="InterPro" id="IPR046818">
    <property type="entry name" value="MmeI_C"/>
</dbReference>
<evidence type="ECO:0000259" key="7">
    <source>
        <dbReference type="Pfam" id="PF20466"/>
    </source>
</evidence>
<dbReference type="InterPro" id="IPR029063">
    <property type="entry name" value="SAM-dependent_MTases_sf"/>
</dbReference>
<dbReference type="InterPro" id="IPR046820">
    <property type="entry name" value="MmeI_TRD"/>
</dbReference>
<dbReference type="Pfam" id="PF20464">
    <property type="entry name" value="MmeI_N"/>
    <property type="match status" value="1"/>
</dbReference>
<sequence length="910" mass="102215">MNTIEIEENLDQLVTEVAAGTCSVHDFPFRVMEAYEASRNEVAKLRMKHPQGLAVSNILWPKKLLFRAADRGQVQNTIEALKASLVGKKGAAAKNAPRFVMSTDGDEFLAIDLKTGETPPFDRIAELPVNYDFLLPMFGVERYKPAPETTADVRAARHMAKFHDAIRDANPTWGAERIHDLNLFMTRLLFCMFAEDTGIFTQKLFVNTLRREAMQVDGSDTQRVVEDVFLSLDLADREARHAQGVRSQRIAVDFPYVNGGLFRDRTEVPVFNRRARRLLLEAADLQWEQIHADIFGSMIQAIVQTDMRADFGMHYTSVPNIMKVLEPLFLSSLREQLTAAGDNVKALEKLVERISRVRVFDPACGSGNFLIIAYRELRLIETEAFRRMRAVKRKGQLDLADYHTGIKISSFHGIDPVDFACETAKLSLWISQYQMNRKLDEICSAPTPALPLTDAGSIVVGNALRKDWLKVCPPSEDIETYVVGNPPYLGRGNQTPEQKRDIIKVFSPLTKKFKKLDYVACWFARGTEYLKAGGTAFAFVSTNSICQGEQVGLLWPHVIDQDHRIVFAHQAFKWANSAAKNAGVTCVIIGVGDKSIRRRLYSAERITSVDNINAYLAAAPDVIVEGMSHAQSGKPLMRWGNMPADGGALILSEQEREKLLAAYPKAAALIRPLYGTQELLDSRPRYCLWIPDSQLKLAKTFPPVAARIDECAAFRNHEDRDAGTQALAGKPHQFREMHTAKHSQIVVAMTASENRLYIPVEVMGSDPVISNLAFSIHDGPMWIFSIISSGLHVTWAKAVAGGLETRLRYSNTLVYNTFPMPAFSKSQQEALEQHALDIMRVREPYIADGRSLAWLYNPETMPAELHQTHSNLDNYLETIYIGRPFKDDPERLEHLFKLYARMTKTAAKAA</sequence>
<organism evidence="10 11">
    <name type="scientific">Sphingomonas oligophenolica</name>
    <dbReference type="NCBI Taxonomy" id="301154"/>
    <lineage>
        <taxon>Bacteria</taxon>
        <taxon>Pseudomonadati</taxon>
        <taxon>Pseudomonadota</taxon>
        <taxon>Alphaproteobacteria</taxon>
        <taxon>Sphingomonadales</taxon>
        <taxon>Sphingomonadaceae</taxon>
        <taxon>Sphingomonas</taxon>
    </lineage>
</organism>
<dbReference type="InterPro" id="IPR046817">
    <property type="entry name" value="MmeI_N"/>
</dbReference>
<dbReference type="Pfam" id="PF20473">
    <property type="entry name" value="MmeI_Mtase"/>
    <property type="match status" value="1"/>
</dbReference>
<dbReference type="Pfam" id="PF20465">
    <property type="entry name" value="MmeI_hel"/>
    <property type="match status" value="1"/>
</dbReference>
<feature type="domain" description="MmeI-like N-terminal" evidence="5">
    <location>
        <begin position="1"/>
        <end position="168"/>
    </location>
</feature>
<dbReference type="PANTHER" id="PTHR33841">
    <property type="entry name" value="DNA METHYLTRANSFERASE YEEA-RELATED"/>
    <property type="match status" value="1"/>
</dbReference>
<keyword evidence="11" id="KW-1185">Reference proteome</keyword>
<dbReference type="PRINTS" id="PR00507">
    <property type="entry name" value="N12N6MTFRASE"/>
</dbReference>
<dbReference type="GO" id="GO:0032259">
    <property type="term" value="P:methylation"/>
    <property type="evidence" value="ECO:0007669"/>
    <property type="project" value="UniProtKB-KW"/>
</dbReference>
<protein>
    <recommendedName>
        <fullName evidence="1">site-specific DNA-methyltransferase (adenine-specific)</fullName>
        <ecNumber evidence="1">2.1.1.72</ecNumber>
    </recommendedName>
</protein>
<dbReference type="InterPro" id="IPR046819">
    <property type="entry name" value="MmeI_hel"/>
</dbReference>
<evidence type="ECO:0000256" key="2">
    <source>
        <dbReference type="ARBA" id="ARBA00022603"/>
    </source>
</evidence>
<dbReference type="PANTHER" id="PTHR33841:SF1">
    <property type="entry name" value="DNA METHYLTRANSFERASE A"/>
    <property type="match status" value="1"/>
</dbReference>
<evidence type="ECO:0000313" key="10">
    <source>
        <dbReference type="EMBL" id="MEN2791448.1"/>
    </source>
</evidence>
<evidence type="ECO:0000259" key="9">
    <source>
        <dbReference type="Pfam" id="PF20473"/>
    </source>
</evidence>
<comment type="catalytic activity">
    <reaction evidence="4">
        <text>a 2'-deoxyadenosine in DNA + S-adenosyl-L-methionine = an N(6)-methyl-2'-deoxyadenosine in DNA + S-adenosyl-L-homocysteine + H(+)</text>
        <dbReference type="Rhea" id="RHEA:15197"/>
        <dbReference type="Rhea" id="RHEA-COMP:12418"/>
        <dbReference type="Rhea" id="RHEA-COMP:12419"/>
        <dbReference type="ChEBI" id="CHEBI:15378"/>
        <dbReference type="ChEBI" id="CHEBI:57856"/>
        <dbReference type="ChEBI" id="CHEBI:59789"/>
        <dbReference type="ChEBI" id="CHEBI:90615"/>
        <dbReference type="ChEBI" id="CHEBI:90616"/>
        <dbReference type="EC" id="2.1.1.72"/>
    </reaction>
</comment>